<proteinExistence type="inferred from homology"/>
<dbReference type="CDD" id="cd17503">
    <property type="entry name" value="MFS_LmrB_MDR_like"/>
    <property type="match status" value="1"/>
</dbReference>
<reference evidence="12" key="1">
    <citation type="submission" date="2018-07" db="EMBL/GenBank/DDBJ databases">
        <title>Streptacidiphilus bronchialis DSM 106435 chromosome.</title>
        <authorList>
            <person name="Batra D."/>
            <person name="Gulvik C.A."/>
        </authorList>
    </citation>
    <scope>NUCLEOTIDE SEQUENCE [LARGE SCALE GENOMIC DNA]</scope>
    <source>
        <strain evidence="12">DSM 106435</strain>
    </source>
</reference>
<keyword evidence="4" id="KW-1003">Cell membrane</keyword>
<evidence type="ECO:0000256" key="7">
    <source>
        <dbReference type="ARBA" id="ARBA00023136"/>
    </source>
</evidence>
<dbReference type="NCBIfam" id="TIGR00711">
    <property type="entry name" value="efflux_EmrB"/>
    <property type="match status" value="1"/>
</dbReference>
<dbReference type="RefSeq" id="WP_111489750.1">
    <property type="nucleotide sequence ID" value="NZ_CP031264.1"/>
</dbReference>
<dbReference type="PANTHER" id="PTHR42718">
    <property type="entry name" value="MAJOR FACILITATOR SUPERFAMILY MULTIDRUG TRANSPORTER MFSC"/>
    <property type="match status" value="1"/>
</dbReference>
<feature type="transmembrane region" description="Helical" evidence="9">
    <location>
        <begin position="409"/>
        <end position="427"/>
    </location>
</feature>
<evidence type="ECO:0000256" key="2">
    <source>
        <dbReference type="ARBA" id="ARBA00008537"/>
    </source>
</evidence>
<feature type="transmembrane region" description="Helical" evidence="9">
    <location>
        <begin position="146"/>
        <end position="168"/>
    </location>
</feature>
<feature type="domain" description="Major facilitator superfamily (MFS) profile" evidence="10">
    <location>
        <begin position="22"/>
        <end position="473"/>
    </location>
</feature>
<protein>
    <submittedName>
        <fullName evidence="11">MFS transporter</fullName>
    </submittedName>
</protein>
<feature type="transmembrane region" description="Helical" evidence="9">
    <location>
        <begin position="239"/>
        <end position="258"/>
    </location>
</feature>
<feature type="transmembrane region" description="Helical" evidence="9">
    <location>
        <begin position="88"/>
        <end position="107"/>
    </location>
</feature>
<dbReference type="Gene3D" id="1.20.1720.10">
    <property type="entry name" value="Multidrug resistance protein D"/>
    <property type="match status" value="1"/>
</dbReference>
<evidence type="ECO:0000256" key="4">
    <source>
        <dbReference type="ARBA" id="ARBA00022475"/>
    </source>
</evidence>
<evidence type="ECO:0000256" key="5">
    <source>
        <dbReference type="ARBA" id="ARBA00022692"/>
    </source>
</evidence>
<dbReference type="InterPro" id="IPR036259">
    <property type="entry name" value="MFS_trans_sf"/>
</dbReference>
<evidence type="ECO:0000313" key="11">
    <source>
        <dbReference type="EMBL" id="AXI77281.1"/>
    </source>
</evidence>
<evidence type="ECO:0000313" key="12">
    <source>
        <dbReference type="Proteomes" id="UP000249340"/>
    </source>
</evidence>
<keyword evidence="8" id="KW-0046">Antibiotic resistance</keyword>
<feature type="transmembrane region" description="Helical" evidence="9">
    <location>
        <begin position="309"/>
        <end position="329"/>
    </location>
</feature>
<feature type="transmembrane region" description="Helical" evidence="9">
    <location>
        <begin position="206"/>
        <end position="227"/>
    </location>
</feature>
<evidence type="ECO:0000256" key="6">
    <source>
        <dbReference type="ARBA" id="ARBA00022989"/>
    </source>
</evidence>
<keyword evidence="12" id="KW-1185">Reference proteome</keyword>
<evidence type="ECO:0000256" key="3">
    <source>
        <dbReference type="ARBA" id="ARBA00022448"/>
    </source>
</evidence>
<evidence type="ECO:0000256" key="1">
    <source>
        <dbReference type="ARBA" id="ARBA00004651"/>
    </source>
</evidence>
<feature type="transmembrane region" description="Helical" evidence="9">
    <location>
        <begin position="20"/>
        <end position="44"/>
    </location>
</feature>
<feature type="transmembrane region" description="Helical" evidence="9">
    <location>
        <begin position="174"/>
        <end position="194"/>
    </location>
</feature>
<dbReference type="GO" id="GO:0046677">
    <property type="term" value="P:response to antibiotic"/>
    <property type="evidence" value="ECO:0007669"/>
    <property type="project" value="UniProtKB-KW"/>
</dbReference>
<name>A0A345SU76_9ACTN</name>
<gene>
    <name evidence="11" type="ORF">C7M71_007335</name>
</gene>
<feature type="transmembrane region" description="Helical" evidence="9">
    <location>
        <begin position="447"/>
        <end position="465"/>
    </location>
</feature>
<dbReference type="PANTHER" id="PTHR42718:SF9">
    <property type="entry name" value="MAJOR FACILITATOR SUPERFAMILY MULTIDRUG TRANSPORTER MFSC"/>
    <property type="match status" value="1"/>
</dbReference>
<keyword evidence="5 9" id="KW-0812">Transmembrane</keyword>
<sequence length="491" mass="51024">MTRPTPPAAEPDSRIDAQLWWLCGVLVLGAVTTLLDGTIVNVAIDALTQEFGSTLDTIQWTVTGYLLALSIVVPLSGWAMERFGAKRMWLAAQALFLVGSVLSGAAWSVESLIVFRVIQGLGGGMVMPMAQAMLARAAGPSRLGRVMAVVSVPAMLAPIIGPVIGGAFVDGLNWRWIFFVNIPIGLSAIALAWVKLPAGRPAREARLDVLGLLLLSPGLALLLYGAAESGSKGFTGSGSLPYTVAGVLLLAGFAVHALRTSRTPLIDLRLLADRGYSAAVLTQFTLNAAVFGAMFLLPLYFQLERGDTVLQAGLMLAPQGVGYVIAMALVGKATDRMKPGLLALAGVFIALLGTLPFALIDENSNQAVLAAAMVARGIGVGVVTLPSLAAAYRSLAPAAMPRASSAMNIFQRLGGSVGTAVVAVVLQNAITDGKASGTPLAESFSLSFWWVFAFTALTLLPVLFLPRTVPAARPAPDGQASQPAAQKTANA</sequence>
<keyword evidence="6 9" id="KW-1133">Transmembrane helix</keyword>
<feature type="transmembrane region" description="Helical" evidence="9">
    <location>
        <begin position="341"/>
        <end position="360"/>
    </location>
</feature>
<feature type="transmembrane region" description="Helical" evidence="9">
    <location>
        <begin position="279"/>
        <end position="303"/>
    </location>
</feature>
<dbReference type="Proteomes" id="UP000249340">
    <property type="component" value="Chromosome"/>
</dbReference>
<dbReference type="Pfam" id="PF07690">
    <property type="entry name" value="MFS_1"/>
    <property type="match status" value="1"/>
</dbReference>
<dbReference type="InterPro" id="IPR004638">
    <property type="entry name" value="EmrB-like"/>
</dbReference>
<dbReference type="SUPFAM" id="SSF103473">
    <property type="entry name" value="MFS general substrate transporter"/>
    <property type="match status" value="1"/>
</dbReference>
<accession>A0A345SU76</accession>
<dbReference type="KEGG" id="stri:C7M71_007335"/>
<feature type="transmembrane region" description="Helical" evidence="9">
    <location>
        <begin position="366"/>
        <end position="388"/>
    </location>
</feature>
<keyword evidence="3" id="KW-0813">Transport</keyword>
<feature type="transmembrane region" description="Helical" evidence="9">
    <location>
        <begin position="64"/>
        <end position="81"/>
    </location>
</feature>
<dbReference type="GO" id="GO:0005886">
    <property type="term" value="C:plasma membrane"/>
    <property type="evidence" value="ECO:0007669"/>
    <property type="project" value="UniProtKB-SubCell"/>
</dbReference>
<dbReference type="Gene3D" id="1.20.1250.20">
    <property type="entry name" value="MFS general substrate transporter like domains"/>
    <property type="match status" value="1"/>
</dbReference>
<organism evidence="11 12">
    <name type="scientific">Peterkaempfera bronchialis</name>
    <dbReference type="NCBI Taxonomy" id="2126346"/>
    <lineage>
        <taxon>Bacteria</taxon>
        <taxon>Bacillati</taxon>
        <taxon>Actinomycetota</taxon>
        <taxon>Actinomycetes</taxon>
        <taxon>Kitasatosporales</taxon>
        <taxon>Streptomycetaceae</taxon>
        <taxon>Peterkaempfera</taxon>
    </lineage>
</organism>
<evidence type="ECO:0000256" key="8">
    <source>
        <dbReference type="ARBA" id="ARBA00023251"/>
    </source>
</evidence>
<dbReference type="InterPro" id="IPR011701">
    <property type="entry name" value="MFS"/>
</dbReference>
<dbReference type="InterPro" id="IPR020846">
    <property type="entry name" value="MFS_dom"/>
</dbReference>
<comment type="similarity">
    <text evidence="2">Belongs to the major facilitator superfamily. EmrB family.</text>
</comment>
<dbReference type="GO" id="GO:0022857">
    <property type="term" value="F:transmembrane transporter activity"/>
    <property type="evidence" value="ECO:0007669"/>
    <property type="project" value="InterPro"/>
</dbReference>
<dbReference type="OrthoDB" id="9781469at2"/>
<keyword evidence="7 9" id="KW-0472">Membrane</keyword>
<evidence type="ECO:0000256" key="9">
    <source>
        <dbReference type="SAM" id="Phobius"/>
    </source>
</evidence>
<dbReference type="AlphaFoldDB" id="A0A345SU76"/>
<feature type="transmembrane region" description="Helical" evidence="9">
    <location>
        <begin position="113"/>
        <end position="134"/>
    </location>
</feature>
<evidence type="ECO:0000259" key="10">
    <source>
        <dbReference type="PROSITE" id="PS50850"/>
    </source>
</evidence>
<dbReference type="PROSITE" id="PS50850">
    <property type="entry name" value="MFS"/>
    <property type="match status" value="1"/>
</dbReference>
<dbReference type="EMBL" id="CP031264">
    <property type="protein sequence ID" value="AXI77281.1"/>
    <property type="molecule type" value="Genomic_DNA"/>
</dbReference>
<comment type="subcellular location">
    <subcellularLocation>
        <location evidence="1">Cell membrane</location>
        <topology evidence="1">Multi-pass membrane protein</topology>
    </subcellularLocation>
</comment>